<gene>
    <name evidence="1" type="ORF">ENN51_06410</name>
</gene>
<organism evidence="1">
    <name type="scientific">candidate division WOR-3 bacterium</name>
    <dbReference type="NCBI Taxonomy" id="2052148"/>
    <lineage>
        <taxon>Bacteria</taxon>
        <taxon>Bacteria division WOR-3</taxon>
    </lineage>
</organism>
<protein>
    <recommendedName>
        <fullName evidence="2">T9SS type A sorting domain-containing protein</fullName>
    </recommendedName>
</protein>
<dbReference type="EMBL" id="DSBX01000240">
    <property type="protein sequence ID" value="HDQ99898.1"/>
    <property type="molecule type" value="Genomic_DNA"/>
</dbReference>
<proteinExistence type="predicted"/>
<dbReference type="AlphaFoldDB" id="A0A7V0T6N1"/>
<dbReference type="Proteomes" id="UP000885672">
    <property type="component" value="Unassembled WGS sequence"/>
</dbReference>
<name>A0A7V0T6N1_UNCW3</name>
<comment type="caution">
    <text evidence="1">The sequence shown here is derived from an EMBL/GenBank/DDBJ whole genome shotgun (WGS) entry which is preliminary data.</text>
</comment>
<evidence type="ECO:0008006" key="2">
    <source>
        <dbReference type="Google" id="ProtNLM"/>
    </source>
</evidence>
<sequence length="285" mass="30823">MPALSDTWTFAGMPGEVSHGLDLAWNSIDLAHPLVFSFINPAGMLRVWGVNASMVPDTLYGGGYASNGTYTALAVWKDTFHIVFDFQGTSVKQVRYLVRYEPGGTWFYGVLGDSVAGFSQNAAATGERGDGVGVTFWQYPQSSPGQCFRHRPYRGGWTGPTTIQQGLSTMSTRVPAIARVAPGVHGVVFYRGVRHGVAYFNRNDWTGIAEPDLEPVGAERRPTLFVRGQLELRPGETGELYDASGRRLARLAAGANDLRGLASGVYFLGIEADGAKAQQKLILAD</sequence>
<evidence type="ECO:0000313" key="1">
    <source>
        <dbReference type="EMBL" id="HDQ99898.1"/>
    </source>
</evidence>
<accession>A0A7V0T6N1</accession>
<dbReference type="SUPFAM" id="SSF89372">
    <property type="entry name" value="Fucose-specific lectin"/>
    <property type="match status" value="1"/>
</dbReference>
<reference evidence="1" key="1">
    <citation type="journal article" date="2020" name="mSystems">
        <title>Genome- and Community-Level Interaction Insights into Carbon Utilization and Element Cycling Functions of Hydrothermarchaeota in Hydrothermal Sediment.</title>
        <authorList>
            <person name="Zhou Z."/>
            <person name="Liu Y."/>
            <person name="Xu W."/>
            <person name="Pan J."/>
            <person name="Luo Z.H."/>
            <person name="Li M."/>
        </authorList>
    </citation>
    <scope>NUCLEOTIDE SEQUENCE [LARGE SCALE GENOMIC DNA]</scope>
    <source>
        <strain evidence="1">SpSt-1182</strain>
    </source>
</reference>